<evidence type="ECO:0000313" key="3">
    <source>
        <dbReference type="Proteomes" id="UP001187471"/>
    </source>
</evidence>
<protein>
    <submittedName>
        <fullName evidence="2">Uncharacterized protein</fullName>
    </submittedName>
</protein>
<dbReference type="GO" id="GO:0006457">
    <property type="term" value="P:protein folding"/>
    <property type="evidence" value="ECO:0007669"/>
    <property type="project" value="TreeGrafter"/>
</dbReference>
<dbReference type="PROSITE" id="PS50096">
    <property type="entry name" value="IQ"/>
    <property type="match status" value="1"/>
</dbReference>
<dbReference type="EMBL" id="JAVXUO010000752">
    <property type="protein sequence ID" value="KAK2989351.1"/>
    <property type="molecule type" value="Genomic_DNA"/>
</dbReference>
<accession>A0AA88RZX1</accession>
<reference evidence="2" key="1">
    <citation type="submission" date="2022-12" db="EMBL/GenBank/DDBJ databases">
        <title>Draft genome assemblies for two species of Escallonia (Escalloniales).</title>
        <authorList>
            <person name="Chanderbali A."/>
            <person name="Dervinis C."/>
            <person name="Anghel I."/>
            <person name="Soltis D."/>
            <person name="Soltis P."/>
            <person name="Zapata F."/>
        </authorList>
    </citation>
    <scope>NUCLEOTIDE SEQUENCE</scope>
    <source>
        <strain evidence="2">UCBG92.1500</strain>
        <tissue evidence="2">Leaf</tissue>
    </source>
</reference>
<keyword evidence="1" id="KW-0143">Chaperone</keyword>
<keyword evidence="3" id="KW-1185">Reference proteome</keyword>
<dbReference type="InterPro" id="IPR040400">
    <property type="entry name" value="BAG5/6/7/8"/>
</dbReference>
<gene>
    <name evidence="2" type="ORF">RJ640_013532</name>
</gene>
<sequence>MKKVHGVKKISWWETIIVHLSTTTNSSSTATTINIQSTCRSHRVRTLIKEILSVNLQVTHFERLIQRQETVDAVRTDSRKTIKMNEALMGMLLRLDSSDLLRSKISPGSSAAVAFTKPLPMSKGVAGD</sequence>
<dbReference type="AlphaFoldDB" id="A0AA88RZX1"/>
<comment type="caution">
    <text evidence="2">The sequence shown here is derived from an EMBL/GenBank/DDBJ whole genome shotgun (WGS) entry which is preliminary data.</text>
</comment>
<evidence type="ECO:0000313" key="2">
    <source>
        <dbReference type="EMBL" id="KAK2989351.1"/>
    </source>
</evidence>
<organism evidence="2 3">
    <name type="scientific">Escallonia rubra</name>
    <dbReference type="NCBI Taxonomy" id="112253"/>
    <lineage>
        <taxon>Eukaryota</taxon>
        <taxon>Viridiplantae</taxon>
        <taxon>Streptophyta</taxon>
        <taxon>Embryophyta</taxon>
        <taxon>Tracheophyta</taxon>
        <taxon>Spermatophyta</taxon>
        <taxon>Magnoliopsida</taxon>
        <taxon>eudicotyledons</taxon>
        <taxon>Gunneridae</taxon>
        <taxon>Pentapetalae</taxon>
        <taxon>asterids</taxon>
        <taxon>campanulids</taxon>
        <taxon>Escalloniales</taxon>
        <taxon>Escalloniaceae</taxon>
        <taxon>Escallonia</taxon>
    </lineage>
</organism>
<evidence type="ECO:0000256" key="1">
    <source>
        <dbReference type="ARBA" id="ARBA00023186"/>
    </source>
</evidence>
<dbReference type="Proteomes" id="UP001187471">
    <property type="component" value="Unassembled WGS sequence"/>
</dbReference>
<dbReference type="PANTHER" id="PTHR33322:SF8">
    <property type="entry name" value="BAG FAMILY MOLECULAR CHAPERONE REGULATOR 5, MITOCHONDRIAL"/>
    <property type="match status" value="1"/>
</dbReference>
<name>A0AA88RZX1_9ASTE</name>
<dbReference type="GO" id="GO:0009506">
    <property type="term" value="C:plasmodesma"/>
    <property type="evidence" value="ECO:0007669"/>
    <property type="project" value="TreeGrafter"/>
</dbReference>
<proteinExistence type="predicted"/>
<dbReference type="PANTHER" id="PTHR33322">
    <property type="entry name" value="BAG DOMAIN CONTAINING PROTEIN, EXPRESSED"/>
    <property type="match status" value="1"/>
</dbReference>